<protein>
    <submittedName>
        <fullName evidence="7">Polysaccharide biosynthesis protein</fullName>
    </submittedName>
</protein>
<evidence type="ECO:0000313" key="8">
    <source>
        <dbReference type="Proteomes" id="UP000593626"/>
    </source>
</evidence>
<gene>
    <name evidence="7" type="ORF">G8O30_13985</name>
</gene>
<dbReference type="InterPro" id="IPR002797">
    <property type="entry name" value="Polysacc_synth"/>
</dbReference>
<name>A0A7S8CDN4_9BACI</name>
<feature type="transmembrane region" description="Helical" evidence="6">
    <location>
        <begin position="187"/>
        <end position="206"/>
    </location>
</feature>
<dbReference type="InterPro" id="IPR024923">
    <property type="entry name" value="PG_synth_SpoVB"/>
</dbReference>
<feature type="transmembrane region" description="Helical" evidence="6">
    <location>
        <begin position="50"/>
        <end position="68"/>
    </location>
</feature>
<keyword evidence="2" id="KW-1003">Cell membrane</keyword>
<evidence type="ECO:0000256" key="2">
    <source>
        <dbReference type="ARBA" id="ARBA00022475"/>
    </source>
</evidence>
<keyword evidence="5 6" id="KW-0472">Membrane</keyword>
<feature type="transmembrane region" description="Helical" evidence="6">
    <location>
        <begin position="413"/>
        <end position="433"/>
    </location>
</feature>
<dbReference type="PANTHER" id="PTHR30250:SF29">
    <property type="entry name" value="POLYSACCHARIDE BIOSYNTHESIS PROTEIN C-TERMINAL DOMAIN-CONTAINING PROTEIN"/>
    <property type="match status" value="1"/>
</dbReference>
<evidence type="ECO:0000256" key="5">
    <source>
        <dbReference type="ARBA" id="ARBA00023136"/>
    </source>
</evidence>
<dbReference type="GO" id="GO:0005886">
    <property type="term" value="C:plasma membrane"/>
    <property type="evidence" value="ECO:0007669"/>
    <property type="project" value="UniProtKB-SubCell"/>
</dbReference>
<dbReference type="PANTHER" id="PTHR30250">
    <property type="entry name" value="PST FAMILY PREDICTED COLANIC ACID TRANSPORTER"/>
    <property type="match status" value="1"/>
</dbReference>
<feature type="transmembrane region" description="Helical" evidence="6">
    <location>
        <begin position="325"/>
        <end position="346"/>
    </location>
</feature>
<evidence type="ECO:0000256" key="3">
    <source>
        <dbReference type="ARBA" id="ARBA00022692"/>
    </source>
</evidence>
<evidence type="ECO:0000313" key="7">
    <source>
        <dbReference type="EMBL" id="QPC47982.1"/>
    </source>
</evidence>
<evidence type="ECO:0000256" key="4">
    <source>
        <dbReference type="ARBA" id="ARBA00022989"/>
    </source>
</evidence>
<feature type="transmembrane region" description="Helical" evidence="6">
    <location>
        <begin position="89"/>
        <end position="108"/>
    </location>
</feature>
<keyword evidence="8" id="KW-1185">Reference proteome</keyword>
<keyword evidence="4 6" id="KW-1133">Transmembrane helix</keyword>
<evidence type="ECO:0000256" key="6">
    <source>
        <dbReference type="SAM" id="Phobius"/>
    </source>
</evidence>
<proteinExistence type="predicted"/>
<dbReference type="RefSeq" id="WP_239672663.1">
    <property type="nucleotide sequence ID" value="NZ_CP049742.1"/>
</dbReference>
<dbReference type="AlphaFoldDB" id="A0A7S8CDN4"/>
<dbReference type="EMBL" id="CP049742">
    <property type="protein sequence ID" value="QPC47982.1"/>
    <property type="molecule type" value="Genomic_DNA"/>
</dbReference>
<feature type="transmembrane region" description="Helical" evidence="6">
    <location>
        <begin position="227"/>
        <end position="250"/>
    </location>
</feature>
<accession>A0A7S8CDN4</accession>
<feature type="transmembrane region" description="Helical" evidence="6">
    <location>
        <begin position="445"/>
        <end position="462"/>
    </location>
</feature>
<feature type="transmembrane region" description="Helical" evidence="6">
    <location>
        <begin position="282"/>
        <end position="304"/>
    </location>
</feature>
<dbReference type="CDD" id="cd13124">
    <property type="entry name" value="MATE_SpoVB_like"/>
    <property type="match status" value="1"/>
</dbReference>
<reference evidence="7 8" key="1">
    <citation type="submission" date="2019-07" db="EMBL/GenBank/DDBJ databases">
        <title>Genome sequence of 2 isolates from Red Sea Mangroves.</title>
        <authorList>
            <person name="Sefrji F."/>
            <person name="Michoud G."/>
            <person name="Merlino G."/>
            <person name="Daffonchio D."/>
        </authorList>
    </citation>
    <scope>NUCLEOTIDE SEQUENCE [LARGE SCALE GENOMIC DNA]</scope>
    <source>
        <strain evidence="7 8">R1DC41</strain>
    </source>
</reference>
<organism evidence="7 8">
    <name type="scientific">Mangrovibacillus cuniculi</name>
    <dbReference type="NCBI Taxonomy" id="2593652"/>
    <lineage>
        <taxon>Bacteria</taxon>
        <taxon>Bacillati</taxon>
        <taxon>Bacillota</taxon>
        <taxon>Bacilli</taxon>
        <taxon>Bacillales</taxon>
        <taxon>Bacillaceae</taxon>
        <taxon>Mangrovibacillus</taxon>
    </lineage>
</organism>
<dbReference type="InterPro" id="IPR050833">
    <property type="entry name" value="Poly_Biosynth_Transport"/>
</dbReference>
<dbReference type="Pfam" id="PF01943">
    <property type="entry name" value="Polysacc_synt"/>
    <property type="match status" value="1"/>
</dbReference>
<keyword evidence="3 6" id="KW-0812">Transmembrane</keyword>
<sequence length="515" mass="57289">MQQKAPSLIKGTLLLTLAAFIVKVLSASYRIPFQNMVGDVGYYVYQQVYPFFALSIALYTYGYPVLLSKWIHENNHYPAKLQQQRLTEALLAMTLFSLSSFFIIFGFSNQISYWMGDLQLAPMIQLTAVSFLLIPIVSLYRGVYQSQGEMTPTALSQVIEQGIRVVLILVSTVWLMERQASAYEIGYGAYIGTFLGGLIGLAFLVLTGKGVMRTILEHGISIHPRRMVRFLLQGAGIAVGAMISVLLQLIDALTVIPSLLDAGVAPEMAKEAKGIYDRGWPLLQFGLILSSSIALALIPAVMILRKGKKIQKAQFIASQAIRWSILVSLPASVGLVVTATDVNIMLFKDSAGTDTLRWFSWTILFASTTMVLIALYQTIASLYKSLLYVAVALLLKALLNIYLIPIYGMNGIVYSQLISLGLLGILFWIRCSNFLKLRPFTMRQFLGLCFSIIGMVAVISMIDNWKELLLLNNPRIGATVLGLFKVFAGGVTYVLLCFITRTIKWQEWKELRTFS</sequence>
<feature type="transmembrane region" description="Helical" evidence="6">
    <location>
        <begin position="358"/>
        <end position="379"/>
    </location>
</feature>
<dbReference type="KEGG" id="mcui:G8O30_13985"/>
<feature type="transmembrane region" description="Helical" evidence="6">
    <location>
        <begin position="482"/>
        <end position="503"/>
    </location>
</feature>
<feature type="transmembrane region" description="Helical" evidence="6">
    <location>
        <begin position="154"/>
        <end position="175"/>
    </location>
</feature>
<evidence type="ECO:0000256" key="1">
    <source>
        <dbReference type="ARBA" id="ARBA00004651"/>
    </source>
</evidence>
<dbReference type="Proteomes" id="UP000593626">
    <property type="component" value="Chromosome"/>
</dbReference>
<feature type="transmembrane region" description="Helical" evidence="6">
    <location>
        <begin position="386"/>
        <end position="407"/>
    </location>
</feature>
<comment type="subcellular location">
    <subcellularLocation>
        <location evidence="1">Cell membrane</location>
        <topology evidence="1">Multi-pass membrane protein</topology>
    </subcellularLocation>
</comment>
<feature type="transmembrane region" description="Helical" evidence="6">
    <location>
        <begin position="120"/>
        <end position="142"/>
    </location>
</feature>